<keyword evidence="1" id="KW-0812">Transmembrane</keyword>
<feature type="transmembrane region" description="Helical" evidence="1">
    <location>
        <begin position="182"/>
        <end position="201"/>
    </location>
</feature>
<accession>A0A1V9ZIM7</accession>
<protein>
    <recommendedName>
        <fullName evidence="4">Transmembrane protein</fullName>
    </recommendedName>
</protein>
<dbReference type="AlphaFoldDB" id="A0A1V9ZIM7"/>
<keyword evidence="3" id="KW-1185">Reference proteome</keyword>
<evidence type="ECO:0008006" key="4">
    <source>
        <dbReference type="Google" id="ProtNLM"/>
    </source>
</evidence>
<evidence type="ECO:0000313" key="3">
    <source>
        <dbReference type="Proteomes" id="UP000243579"/>
    </source>
</evidence>
<name>A0A1V9ZIM7_ACHHY</name>
<keyword evidence="1" id="KW-1133">Transmembrane helix</keyword>
<gene>
    <name evidence="2" type="ORF">ACHHYP_09882</name>
</gene>
<keyword evidence="1" id="KW-0472">Membrane</keyword>
<reference evidence="2 3" key="1">
    <citation type="journal article" date="2014" name="Genome Biol. Evol.">
        <title>The secreted proteins of Achlya hypogyna and Thraustotheca clavata identify the ancestral oomycete secretome and reveal gene acquisitions by horizontal gene transfer.</title>
        <authorList>
            <person name="Misner I."/>
            <person name="Blouin N."/>
            <person name="Leonard G."/>
            <person name="Richards T.A."/>
            <person name="Lane C.E."/>
        </authorList>
    </citation>
    <scope>NUCLEOTIDE SEQUENCE [LARGE SCALE GENOMIC DNA]</scope>
    <source>
        <strain evidence="2 3">ATCC 48635</strain>
    </source>
</reference>
<organism evidence="2 3">
    <name type="scientific">Achlya hypogyna</name>
    <name type="common">Oomycete</name>
    <name type="synonym">Protoachlya hypogyna</name>
    <dbReference type="NCBI Taxonomy" id="1202772"/>
    <lineage>
        <taxon>Eukaryota</taxon>
        <taxon>Sar</taxon>
        <taxon>Stramenopiles</taxon>
        <taxon>Oomycota</taxon>
        <taxon>Saprolegniomycetes</taxon>
        <taxon>Saprolegniales</taxon>
        <taxon>Achlyaceae</taxon>
        <taxon>Achlya</taxon>
    </lineage>
</organism>
<evidence type="ECO:0000313" key="2">
    <source>
        <dbReference type="EMBL" id="OQR97842.1"/>
    </source>
</evidence>
<dbReference type="Proteomes" id="UP000243579">
    <property type="component" value="Unassembled WGS sequence"/>
</dbReference>
<feature type="transmembrane region" description="Helical" evidence="1">
    <location>
        <begin position="126"/>
        <end position="145"/>
    </location>
</feature>
<dbReference type="OrthoDB" id="63515at2759"/>
<proteinExistence type="predicted"/>
<feature type="transmembrane region" description="Helical" evidence="1">
    <location>
        <begin position="152"/>
        <end position="176"/>
    </location>
</feature>
<dbReference type="EMBL" id="JNBR01000095">
    <property type="protein sequence ID" value="OQR97842.1"/>
    <property type="molecule type" value="Genomic_DNA"/>
</dbReference>
<evidence type="ECO:0000256" key="1">
    <source>
        <dbReference type="SAM" id="Phobius"/>
    </source>
</evidence>
<comment type="caution">
    <text evidence="2">The sequence shown here is derived from an EMBL/GenBank/DDBJ whole genome shotgun (WGS) entry which is preliminary data.</text>
</comment>
<feature type="transmembrane region" description="Helical" evidence="1">
    <location>
        <begin position="77"/>
        <end position="97"/>
    </location>
</feature>
<sequence>MQYHQRPDLSGGSEAVSLSATRKRVNTVPVELALPNQQALLGFPDVPPPTTTQDDSVANKAVFMTNSMRKHPDVREYQVLFILLSLVNIAFTCAFLIPANSFGHVWYNVVPFGQQGTAPDTLPQRIAVTVSASLSIIFGALAVCLKQRTMLLGFILYITVQDALLLLRPPVFLLTLRIPLDVALGGLAYGVLAAVSPRWFVTRNKT</sequence>